<evidence type="ECO:0000256" key="5">
    <source>
        <dbReference type="ARBA" id="ARBA00023136"/>
    </source>
</evidence>
<organism evidence="8 9">
    <name type="scientific">Streptomyces kunmingensis</name>
    <dbReference type="NCBI Taxonomy" id="68225"/>
    <lineage>
        <taxon>Bacteria</taxon>
        <taxon>Bacillati</taxon>
        <taxon>Actinomycetota</taxon>
        <taxon>Actinomycetes</taxon>
        <taxon>Kitasatosporales</taxon>
        <taxon>Streptomycetaceae</taxon>
        <taxon>Streptomyces</taxon>
    </lineage>
</organism>
<evidence type="ECO:0000256" key="6">
    <source>
        <dbReference type="SAM" id="Phobius"/>
    </source>
</evidence>
<proteinExistence type="predicted"/>
<dbReference type="Pfam" id="PF02687">
    <property type="entry name" value="FtsX"/>
    <property type="match status" value="1"/>
</dbReference>
<feature type="transmembrane region" description="Helical" evidence="6">
    <location>
        <begin position="216"/>
        <end position="236"/>
    </location>
</feature>
<evidence type="ECO:0000256" key="3">
    <source>
        <dbReference type="ARBA" id="ARBA00022692"/>
    </source>
</evidence>
<evidence type="ECO:0000256" key="4">
    <source>
        <dbReference type="ARBA" id="ARBA00022989"/>
    </source>
</evidence>
<protein>
    <submittedName>
        <fullName evidence="8">FtsX-like permease family protein</fullName>
    </submittedName>
</protein>
<name>A0ABU6CCR9_9ACTN</name>
<keyword evidence="9" id="KW-1185">Reference proteome</keyword>
<comment type="subcellular location">
    <subcellularLocation>
        <location evidence="1">Cell membrane</location>
        <topology evidence="1">Multi-pass membrane protein</topology>
    </subcellularLocation>
</comment>
<gene>
    <name evidence="8" type="ORF">OKJ48_17210</name>
</gene>
<feature type="domain" description="ABC3 transporter permease C-terminal" evidence="7">
    <location>
        <begin position="224"/>
        <end position="338"/>
    </location>
</feature>
<evidence type="ECO:0000313" key="8">
    <source>
        <dbReference type="EMBL" id="MEB3961971.1"/>
    </source>
</evidence>
<keyword evidence="3 6" id="KW-0812">Transmembrane</keyword>
<dbReference type="EMBL" id="JAOZYB010000115">
    <property type="protein sequence ID" value="MEB3961971.1"/>
    <property type="molecule type" value="Genomic_DNA"/>
</dbReference>
<keyword evidence="5 6" id="KW-0472">Membrane</keyword>
<reference evidence="8 9" key="1">
    <citation type="submission" date="2022-10" db="EMBL/GenBank/DDBJ databases">
        <authorList>
            <person name="Xie J."/>
            <person name="Shen N."/>
        </authorList>
    </citation>
    <scope>NUCLEOTIDE SEQUENCE [LARGE SCALE GENOMIC DNA]</scope>
    <source>
        <strain evidence="8 9">DSM 41681</strain>
    </source>
</reference>
<evidence type="ECO:0000256" key="2">
    <source>
        <dbReference type="ARBA" id="ARBA00022475"/>
    </source>
</evidence>
<feature type="transmembrane region" description="Helical" evidence="6">
    <location>
        <begin position="319"/>
        <end position="341"/>
    </location>
</feature>
<feature type="transmembrane region" description="Helical" evidence="6">
    <location>
        <begin position="263"/>
        <end position="287"/>
    </location>
</feature>
<keyword evidence="2" id="KW-1003">Cell membrane</keyword>
<evidence type="ECO:0000313" key="9">
    <source>
        <dbReference type="Proteomes" id="UP001352223"/>
    </source>
</evidence>
<dbReference type="InterPro" id="IPR003838">
    <property type="entry name" value="ABC3_permease_C"/>
</dbReference>
<feature type="non-terminal residue" evidence="8">
    <location>
        <position position="1"/>
    </location>
</feature>
<accession>A0ABU6CCR9</accession>
<evidence type="ECO:0000256" key="1">
    <source>
        <dbReference type="ARBA" id="ARBA00004651"/>
    </source>
</evidence>
<dbReference type="Proteomes" id="UP001352223">
    <property type="component" value="Unassembled WGS sequence"/>
</dbReference>
<dbReference type="RefSeq" id="WP_324769382.1">
    <property type="nucleotide sequence ID" value="NZ_JAOZYB010000115.1"/>
</dbReference>
<sequence>AFGGSVLAGIDGARDRAALLATGADARVDSDPRIDGPLSAALVSRIRSTPGTGSVTLAAIHDDAEVKEGTRRLPLAAVDPAAYARLARHTGLGAFSPSDLKAAGRTIPALVSPSMAELFTGGRLDLWMNGEDVTLRVAVVRATTPALTDDFLVVDTAALTRATGLPNRPTTLLLTGTRIDAAALHETAGPGRTVRLRAVERARYIDSPLQTGATGIYVAAVAAGAGFAGLALLLALGRAAPERLALLARLRTMGLTRRQSRRLLILEALPQAALAAAGGTLTGWAAVRLLSPGLDLTSLALADSAGAGAGHLNTDPLSLVLPAVCVVVLAVGIASLQAWWAGRRGSVRELRAGEPT</sequence>
<comment type="caution">
    <text evidence="8">The sequence shown here is derived from an EMBL/GenBank/DDBJ whole genome shotgun (WGS) entry which is preliminary data.</text>
</comment>
<evidence type="ECO:0000259" key="7">
    <source>
        <dbReference type="Pfam" id="PF02687"/>
    </source>
</evidence>
<keyword evidence="4 6" id="KW-1133">Transmembrane helix</keyword>